<proteinExistence type="predicted"/>
<protein>
    <submittedName>
        <fullName evidence="1">Uncharacterized protein</fullName>
    </submittedName>
</protein>
<dbReference type="Proteomes" id="UP001153332">
    <property type="component" value="Unassembled WGS sequence"/>
</dbReference>
<accession>A0ACC2JV14</accession>
<comment type="caution">
    <text evidence="1">The sequence shown here is derived from an EMBL/GenBank/DDBJ whole genome shotgun (WGS) entry which is preliminary data.</text>
</comment>
<name>A0ACC2JV14_9PEZI</name>
<gene>
    <name evidence="1" type="ORF">O1611_g2449</name>
</gene>
<organism evidence="1 2">
    <name type="scientific">Lasiodiplodia mahajangana</name>
    <dbReference type="NCBI Taxonomy" id="1108764"/>
    <lineage>
        <taxon>Eukaryota</taxon>
        <taxon>Fungi</taxon>
        <taxon>Dikarya</taxon>
        <taxon>Ascomycota</taxon>
        <taxon>Pezizomycotina</taxon>
        <taxon>Dothideomycetes</taxon>
        <taxon>Dothideomycetes incertae sedis</taxon>
        <taxon>Botryosphaeriales</taxon>
        <taxon>Botryosphaeriaceae</taxon>
        <taxon>Lasiodiplodia</taxon>
    </lineage>
</organism>
<evidence type="ECO:0000313" key="1">
    <source>
        <dbReference type="EMBL" id="KAJ8131177.1"/>
    </source>
</evidence>
<dbReference type="EMBL" id="JAPUUL010000343">
    <property type="protein sequence ID" value="KAJ8131177.1"/>
    <property type="molecule type" value="Genomic_DNA"/>
</dbReference>
<evidence type="ECO:0000313" key="2">
    <source>
        <dbReference type="Proteomes" id="UP001153332"/>
    </source>
</evidence>
<reference evidence="1" key="1">
    <citation type="submission" date="2022-12" db="EMBL/GenBank/DDBJ databases">
        <title>Genome Sequence of Lasiodiplodia mahajangana.</title>
        <authorList>
            <person name="Buettner E."/>
        </authorList>
    </citation>
    <scope>NUCLEOTIDE SEQUENCE</scope>
    <source>
        <strain evidence="1">VT137</strain>
    </source>
</reference>
<keyword evidence="2" id="KW-1185">Reference proteome</keyword>
<sequence length="617" mass="69618">MEDFFDNQGPKLHRAYTGETHWLVDQRRFLSGREPPIQKLKNLLTLYQTPLNGLDPSITGNHIPLDYSWDDVLTQLNIARASCPTNAWKTSRKADRFLAKVASYSEKWIDLIPDEYGLSIVRGGLALVFSTAAQKVENHEKIVQAFEDLPDIIRTMETACKLFGPNEEEDIKGLAKSFYDELCSDIPDLIQILDGKSSRFKRTINRLTGGTIETKKIDEVLNKIGNSTNKLESAIKRIKMKLDAKEQSEIAAMRLESKATQVSIGLLHSDMRQIPTRSEMADSTRTFHQSLMRSIREEMRSSLQDVLRHQTPGDFAAEAKTFVVRMIEENESLKQLNAQLSAHNEYQRSREPSPIGGPLISVFDLMRILDVDHRHATEDLGFVLKQAARMSSEDKGRARWLMRTPKFHNWMKVPQHSLLLVDGAMTPERVSPMSVLTGTLAASLLQTPAAIAIYFFCGKNLDVDTEDDLSGPSGMLRSLIMQLTLQINPSPNLSGINSHEFLHECYRRHFPALCEVLRLLVEQIPSQTTLYCFLDGVSWYEQEHWVGELLFFVGLLKDLMKRPTGPYVKLLMTSSNRSTAIRSVVNAEWEYVSLAAASVDSMPLVSPSVMAAMAPFS</sequence>